<evidence type="ECO:0000313" key="2">
    <source>
        <dbReference type="Proteomes" id="UP000236319"/>
    </source>
</evidence>
<keyword evidence="2" id="KW-1185">Reference proteome</keyword>
<accession>A0A2H6KBX8</accession>
<dbReference type="EMBL" id="BDSA01000002">
    <property type="protein sequence ID" value="GBE60492.1"/>
    <property type="molecule type" value="Genomic_DNA"/>
</dbReference>
<organism evidence="1 2">
    <name type="scientific">Babesia ovata</name>
    <dbReference type="NCBI Taxonomy" id="189622"/>
    <lineage>
        <taxon>Eukaryota</taxon>
        <taxon>Sar</taxon>
        <taxon>Alveolata</taxon>
        <taxon>Apicomplexa</taxon>
        <taxon>Aconoidasida</taxon>
        <taxon>Piroplasmida</taxon>
        <taxon>Babesiidae</taxon>
        <taxon>Babesia</taxon>
    </lineage>
</organism>
<dbReference type="AlphaFoldDB" id="A0A2H6KBX8"/>
<dbReference type="GeneID" id="39874262"/>
<proteinExistence type="predicted"/>
<reference evidence="1 2" key="1">
    <citation type="journal article" date="2017" name="BMC Genomics">
        <title>Whole-genome assembly of Babesia ovata and comparative genomics between closely related pathogens.</title>
        <authorList>
            <person name="Yamagishi J."/>
            <person name="Asada M."/>
            <person name="Hakimi H."/>
            <person name="Tanaka T.Q."/>
            <person name="Sugimoto C."/>
            <person name="Kawazu S."/>
        </authorList>
    </citation>
    <scope>NUCLEOTIDE SEQUENCE [LARGE SCALE GENOMIC DNA]</scope>
    <source>
        <strain evidence="1 2">Miyake</strain>
    </source>
</reference>
<name>A0A2H6KBX8_9APIC</name>
<evidence type="ECO:0000313" key="1">
    <source>
        <dbReference type="EMBL" id="GBE60492.1"/>
    </source>
</evidence>
<dbReference type="RefSeq" id="XP_028866735.1">
    <property type="nucleotide sequence ID" value="XM_029010902.1"/>
</dbReference>
<dbReference type="VEuPathDB" id="PiroplasmaDB:BOVATA_019850"/>
<protein>
    <submittedName>
        <fullName evidence="1">TRAP dicarboxylate family transporter subunit, putative</fullName>
    </submittedName>
</protein>
<dbReference type="Proteomes" id="UP000236319">
    <property type="component" value="Unassembled WGS sequence"/>
</dbReference>
<gene>
    <name evidence="1" type="ORF">BOVATA_019850</name>
</gene>
<sequence>MASVRYNERLGVKGILCLYIIVSNSFAMGALRDSAPLVNASPATAMLSSASPSDRGIAFYASDKDCYDKMKGIINLFCYAAQLYSELSVISLAIPDFNTSPEVKEAEQKVCNNLIKELQCVIRGSKDYVETIAMFDQYNAIVRRLNETCVTSQRQAELKTTLENLEQRFEGKKQLASYVLAYGVSGYYENHIGPADGFIRKYKS</sequence>
<comment type="caution">
    <text evidence="1">The sequence shown here is derived from an EMBL/GenBank/DDBJ whole genome shotgun (WGS) entry which is preliminary data.</text>
</comment>